<dbReference type="OrthoDB" id="9803735at2"/>
<dbReference type="InterPro" id="IPR050950">
    <property type="entry name" value="HTH-type_LysR_regulators"/>
</dbReference>
<comment type="caution">
    <text evidence="6">The sequence shown here is derived from an EMBL/GenBank/DDBJ whole genome shotgun (WGS) entry which is preliminary data.</text>
</comment>
<dbReference type="Gene3D" id="1.10.10.10">
    <property type="entry name" value="Winged helix-like DNA-binding domain superfamily/Winged helix DNA-binding domain"/>
    <property type="match status" value="1"/>
</dbReference>
<evidence type="ECO:0000256" key="2">
    <source>
        <dbReference type="ARBA" id="ARBA00023015"/>
    </source>
</evidence>
<dbReference type="PRINTS" id="PR00039">
    <property type="entry name" value="HTHLYSR"/>
</dbReference>
<dbReference type="PROSITE" id="PS50931">
    <property type="entry name" value="HTH_LYSR"/>
    <property type="match status" value="1"/>
</dbReference>
<protein>
    <submittedName>
        <fullName evidence="6">Molybdate transport repressor ModE-like protein</fullName>
    </submittedName>
</protein>
<name>A0A327Y750_9BACL</name>
<dbReference type="GO" id="GO:0005829">
    <property type="term" value="C:cytosol"/>
    <property type="evidence" value="ECO:0007669"/>
    <property type="project" value="TreeGrafter"/>
</dbReference>
<evidence type="ECO:0000259" key="5">
    <source>
        <dbReference type="PROSITE" id="PS50931"/>
    </source>
</evidence>
<dbReference type="Pfam" id="PF00126">
    <property type="entry name" value="HTH_1"/>
    <property type="match status" value="1"/>
</dbReference>
<reference evidence="6 7" key="1">
    <citation type="submission" date="2018-06" db="EMBL/GenBank/DDBJ databases">
        <title>Genomic Encyclopedia of Type Strains, Phase III (KMG-III): the genomes of soil and plant-associated and newly described type strains.</title>
        <authorList>
            <person name="Whitman W."/>
        </authorList>
    </citation>
    <scope>NUCLEOTIDE SEQUENCE [LARGE SCALE GENOMIC DNA]</scope>
    <source>
        <strain evidence="6 7">CGMCC 1.8979</strain>
    </source>
</reference>
<dbReference type="Proteomes" id="UP000248555">
    <property type="component" value="Unassembled WGS sequence"/>
</dbReference>
<sequence>MDIRQLRYFLAIAKEGQISRAAKKLNMAQPPLSQQLRLMEEELGVTLLERKRNGKKMELTEAGKVLYEKAEYILRVFEESMIEVKETGEGVRGVLSLGVALLCVSYLPEKLQRFHKQYPHVTLRLWGGDPSSIRERLEHRDIEVAIVSLPVDQKGLSVVRLGTEPFVFVAPKDWQQLDKRKAVTMKELDGIPLLLIRREKGEGVYEQIIEECSRFNIHPNVVCECQDVNIVLSLISSGIGASILPKTVISPLVERELTVLSITDASLQSEIALVWLKERHLSKAAQRFIEMFA</sequence>
<dbReference type="PANTHER" id="PTHR30419:SF28">
    <property type="entry name" value="HTH-TYPE TRANSCRIPTIONAL REGULATOR BSDA"/>
    <property type="match status" value="1"/>
</dbReference>
<evidence type="ECO:0000313" key="7">
    <source>
        <dbReference type="Proteomes" id="UP000248555"/>
    </source>
</evidence>
<accession>A0A327Y750</accession>
<evidence type="ECO:0000256" key="3">
    <source>
        <dbReference type="ARBA" id="ARBA00023125"/>
    </source>
</evidence>
<dbReference type="RefSeq" id="WP_111646064.1">
    <property type="nucleotide sequence ID" value="NZ_QLMH01000015.1"/>
</dbReference>
<proteinExistence type="inferred from homology"/>
<comment type="similarity">
    <text evidence="1">Belongs to the LysR transcriptional regulatory family.</text>
</comment>
<dbReference type="Gene3D" id="3.40.190.290">
    <property type="match status" value="1"/>
</dbReference>
<dbReference type="PANTHER" id="PTHR30419">
    <property type="entry name" value="HTH-TYPE TRANSCRIPTIONAL REGULATOR YBHD"/>
    <property type="match status" value="1"/>
</dbReference>
<dbReference type="InterPro" id="IPR005119">
    <property type="entry name" value="LysR_subst-bd"/>
</dbReference>
<dbReference type="FunFam" id="1.10.10.10:FF:000001">
    <property type="entry name" value="LysR family transcriptional regulator"/>
    <property type="match status" value="1"/>
</dbReference>
<dbReference type="CDD" id="cd05466">
    <property type="entry name" value="PBP2_LTTR_substrate"/>
    <property type="match status" value="1"/>
</dbReference>
<dbReference type="Pfam" id="PF03466">
    <property type="entry name" value="LysR_substrate"/>
    <property type="match status" value="1"/>
</dbReference>
<gene>
    <name evidence="6" type="ORF">B0I26_11526</name>
</gene>
<evidence type="ECO:0000313" key="6">
    <source>
        <dbReference type="EMBL" id="RAK16890.1"/>
    </source>
</evidence>
<feature type="domain" description="HTH lysR-type" evidence="5">
    <location>
        <begin position="1"/>
        <end position="60"/>
    </location>
</feature>
<keyword evidence="2" id="KW-0805">Transcription regulation</keyword>
<dbReference type="EMBL" id="QLMH01000015">
    <property type="protein sequence ID" value="RAK16890.1"/>
    <property type="molecule type" value="Genomic_DNA"/>
</dbReference>
<dbReference type="GO" id="GO:0003700">
    <property type="term" value="F:DNA-binding transcription factor activity"/>
    <property type="evidence" value="ECO:0007669"/>
    <property type="project" value="InterPro"/>
</dbReference>
<dbReference type="SUPFAM" id="SSF46785">
    <property type="entry name" value="Winged helix' DNA-binding domain"/>
    <property type="match status" value="1"/>
</dbReference>
<dbReference type="AlphaFoldDB" id="A0A327Y750"/>
<evidence type="ECO:0000256" key="4">
    <source>
        <dbReference type="ARBA" id="ARBA00023163"/>
    </source>
</evidence>
<dbReference type="InterPro" id="IPR000847">
    <property type="entry name" value="LysR_HTH_N"/>
</dbReference>
<keyword evidence="7" id="KW-1185">Reference proteome</keyword>
<dbReference type="SUPFAM" id="SSF53850">
    <property type="entry name" value="Periplasmic binding protein-like II"/>
    <property type="match status" value="1"/>
</dbReference>
<keyword evidence="4" id="KW-0804">Transcription</keyword>
<dbReference type="GO" id="GO:0003677">
    <property type="term" value="F:DNA binding"/>
    <property type="evidence" value="ECO:0007669"/>
    <property type="project" value="UniProtKB-KW"/>
</dbReference>
<dbReference type="InterPro" id="IPR036390">
    <property type="entry name" value="WH_DNA-bd_sf"/>
</dbReference>
<keyword evidence="3" id="KW-0238">DNA-binding</keyword>
<organism evidence="6 7">
    <name type="scientific">Paranoxybacillus vitaminiphilus</name>
    <dbReference type="NCBI Taxonomy" id="581036"/>
    <lineage>
        <taxon>Bacteria</taxon>
        <taxon>Bacillati</taxon>
        <taxon>Bacillota</taxon>
        <taxon>Bacilli</taxon>
        <taxon>Bacillales</taxon>
        <taxon>Anoxybacillaceae</taxon>
        <taxon>Paranoxybacillus</taxon>
    </lineage>
</organism>
<dbReference type="InterPro" id="IPR036388">
    <property type="entry name" value="WH-like_DNA-bd_sf"/>
</dbReference>
<evidence type="ECO:0000256" key="1">
    <source>
        <dbReference type="ARBA" id="ARBA00009437"/>
    </source>
</evidence>